<dbReference type="Proteomes" id="UP000717515">
    <property type="component" value="Unassembled WGS sequence"/>
</dbReference>
<dbReference type="EMBL" id="JAIFTL010000089">
    <property type="protein sequence ID" value="KAG9323742.1"/>
    <property type="molecule type" value="Genomic_DNA"/>
</dbReference>
<feature type="region of interest" description="Disordered" evidence="1">
    <location>
        <begin position="175"/>
        <end position="215"/>
    </location>
</feature>
<evidence type="ECO:0000313" key="3">
    <source>
        <dbReference type="Proteomes" id="UP000717515"/>
    </source>
</evidence>
<protein>
    <submittedName>
        <fullName evidence="2">Uncharacterized protein</fullName>
    </submittedName>
</protein>
<comment type="caution">
    <text evidence="2">The sequence shown here is derived from an EMBL/GenBank/DDBJ whole genome shotgun (WGS) entry which is preliminary data.</text>
</comment>
<proteinExistence type="predicted"/>
<reference evidence="2" key="1">
    <citation type="submission" date="2021-07" db="EMBL/GenBank/DDBJ databases">
        <title>Draft genome of Mortierella alpina, strain LL118, isolated from an aspen leaf litter sample.</title>
        <authorList>
            <person name="Yang S."/>
            <person name="Vinatzer B.A."/>
        </authorList>
    </citation>
    <scope>NUCLEOTIDE SEQUENCE</scope>
    <source>
        <strain evidence="2">LL118</strain>
    </source>
</reference>
<dbReference type="Gene3D" id="2.160.20.10">
    <property type="entry name" value="Single-stranded right-handed beta-helix, Pectin lyase-like"/>
    <property type="match status" value="1"/>
</dbReference>
<dbReference type="InterPro" id="IPR011050">
    <property type="entry name" value="Pectin_lyase_fold/virulence"/>
</dbReference>
<feature type="compositionally biased region" description="Polar residues" evidence="1">
    <location>
        <begin position="195"/>
        <end position="209"/>
    </location>
</feature>
<dbReference type="AlphaFoldDB" id="A0A9P8A7J8"/>
<evidence type="ECO:0000313" key="2">
    <source>
        <dbReference type="EMBL" id="KAG9323742.1"/>
    </source>
</evidence>
<gene>
    <name evidence="2" type="ORF">KVV02_007737</name>
</gene>
<dbReference type="SUPFAM" id="SSF51126">
    <property type="entry name" value="Pectin lyase-like"/>
    <property type="match status" value="1"/>
</dbReference>
<sequence length="938" mass="104402">MSLLSILQHLIAIGRFKYRVDFKMPLMLYLALFLLLLTMPLVTHGVLPSSCSTTEWKLPDAKKNAIPNFSRVGYREGNAMIPMIPVMKTLKPSPDSSVDDTYRIQAAIDEVGNLPLQSFGRDDIQVRGAVLLTNGVYHIGGVLVIHKSGVVLRGEGPDPKGTTLLASRRSQGDFIQINGGLSSNDPRRNARGPEYSQSMNDYNSPSKAQTKTRKDSYIPVGTATLPVENTRGFKVGDKIVVEWSGSEEWVKDIGMDRLLSSSDANNYISWYPRMFEFRFERTILVINEDERTFTVDIPMTMNVDPKYHSARIFQPAYKLKMISDVGIENLRLSRTGSKEQPSTLHAVQIDNTIHGWVSDVSTDGFMLGIETTKWTRFITIQNCHVDCQGGDWAKPDGMRIGFDLSGQMGLMNNCTTVGAFYDFTSVGPSCDSRSINSVHRTGPLKRWVTGSLYDNVVADNFDLGLSDGEPGWTGAFDVFYNCKAEKRDSNFESAPGTTNWIIGYQGHLPEDYFERKSASIRHGPFQVSRGPQDTTKALLHAIPIVLTMTLVTLGVFPPSYSTAEWKLLDPNNNTIPNFSRIGYREGHVRIPIFPVMITLNLSLNSSVDDTARVQRAIDDVGNLPLQSFGGDGIKFWGQRRVFILNYSGLSSSDTSALAQIASENSVPGELRTETREGSNIPVGTTTLPWWKILLVSKVGDKIVVEWSGSEEWIKDIGMDRLLSSSDANKYISWYPMMFKFRFERTILAINEDERTFTVDILMVMNVDPKYPPHSAKIYRHSYNVALISDVGVENLRLFKKSGQKKSSSPSRPCMRFMTIQNCHVDCKGGNWAKPDGMRTGFVLGWQLSLVNNCTTVGAFHDFASGGHTFGPLQLWATGTLFGNILSGDFGLSNRSLSGLRPCWAGAFNVFYSCKAERRASYFESAPGTNNRIIGAGYQ</sequence>
<dbReference type="InterPro" id="IPR012334">
    <property type="entry name" value="Pectin_lyas_fold"/>
</dbReference>
<name>A0A9P8A7J8_MORAP</name>
<evidence type="ECO:0000256" key="1">
    <source>
        <dbReference type="SAM" id="MobiDB-lite"/>
    </source>
</evidence>
<accession>A0A9P8A7J8</accession>
<organism evidence="2 3">
    <name type="scientific">Mortierella alpina</name>
    <name type="common">Oleaginous fungus</name>
    <name type="synonym">Mortierella renispora</name>
    <dbReference type="NCBI Taxonomy" id="64518"/>
    <lineage>
        <taxon>Eukaryota</taxon>
        <taxon>Fungi</taxon>
        <taxon>Fungi incertae sedis</taxon>
        <taxon>Mucoromycota</taxon>
        <taxon>Mortierellomycotina</taxon>
        <taxon>Mortierellomycetes</taxon>
        <taxon>Mortierellales</taxon>
        <taxon>Mortierellaceae</taxon>
        <taxon>Mortierella</taxon>
    </lineage>
</organism>